<evidence type="ECO:0000256" key="1">
    <source>
        <dbReference type="SAM" id="MobiDB-lite"/>
    </source>
</evidence>
<dbReference type="EMBL" id="CP126208">
    <property type="protein sequence ID" value="WIA08688.1"/>
    <property type="molecule type" value="Genomic_DNA"/>
</dbReference>
<evidence type="ECO:0000259" key="2">
    <source>
        <dbReference type="PROSITE" id="PS50033"/>
    </source>
</evidence>
<protein>
    <recommendedName>
        <fullName evidence="2">UBX domain-containing protein</fullName>
    </recommendedName>
</protein>
<gene>
    <name evidence="3" type="ORF">OEZ85_008113</name>
</gene>
<dbReference type="InterPro" id="IPR001012">
    <property type="entry name" value="UBX_dom"/>
</dbReference>
<name>A0ABY8TMI0_TETOB</name>
<dbReference type="SUPFAM" id="SSF54236">
    <property type="entry name" value="Ubiquitin-like"/>
    <property type="match status" value="1"/>
</dbReference>
<dbReference type="SMART" id="SM00580">
    <property type="entry name" value="PUG"/>
    <property type="match status" value="1"/>
</dbReference>
<dbReference type="CDD" id="cd09212">
    <property type="entry name" value="PUB"/>
    <property type="match status" value="1"/>
</dbReference>
<dbReference type="Pfam" id="PF09409">
    <property type="entry name" value="PUB"/>
    <property type="match status" value="1"/>
</dbReference>
<accession>A0ABY8TMI0</accession>
<dbReference type="Gene3D" id="3.10.20.90">
    <property type="entry name" value="Phosphatidylinositol 3-kinase Catalytic Subunit, Chain A, domain 1"/>
    <property type="match status" value="1"/>
</dbReference>
<keyword evidence="4" id="KW-1185">Reference proteome</keyword>
<proteinExistence type="predicted"/>
<dbReference type="Gene3D" id="1.20.58.2190">
    <property type="match status" value="1"/>
</dbReference>
<feature type="region of interest" description="Disordered" evidence="1">
    <location>
        <begin position="125"/>
        <end position="189"/>
    </location>
</feature>
<dbReference type="InterPro" id="IPR036339">
    <property type="entry name" value="PUB-like_dom_sf"/>
</dbReference>
<dbReference type="InterPro" id="IPR029071">
    <property type="entry name" value="Ubiquitin-like_domsf"/>
</dbReference>
<reference evidence="3 4" key="1">
    <citation type="submission" date="2023-05" db="EMBL/GenBank/DDBJ databases">
        <title>A 100% complete, gapless, phased diploid assembly of the Scenedesmus obliquus UTEX 3031 genome.</title>
        <authorList>
            <person name="Biondi T.C."/>
            <person name="Hanschen E.R."/>
            <person name="Kwon T."/>
            <person name="Eng W."/>
            <person name="Kruse C.P.S."/>
            <person name="Koehler S.I."/>
            <person name="Kunde Y."/>
            <person name="Gleasner C.D."/>
            <person name="You Mak K.T."/>
            <person name="Polle J."/>
            <person name="Hovde B.T."/>
            <person name="Starkenburg S.R."/>
        </authorList>
    </citation>
    <scope>NUCLEOTIDE SEQUENCE [LARGE SCALE GENOMIC DNA]</scope>
    <source>
        <strain evidence="3 4">DOE0152z</strain>
    </source>
</reference>
<dbReference type="PANTHER" id="PTHR47694:SF1">
    <property type="entry name" value="PLANT UBX DOMAIN-CONTAINING PROTEIN 2"/>
    <property type="match status" value="1"/>
</dbReference>
<feature type="domain" description="UBX" evidence="2">
    <location>
        <begin position="316"/>
        <end position="351"/>
    </location>
</feature>
<dbReference type="InterPro" id="IPR018997">
    <property type="entry name" value="PUB_domain"/>
</dbReference>
<feature type="region of interest" description="Disordered" evidence="1">
    <location>
        <begin position="1"/>
        <end position="96"/>
    </location>
</feature>
<dbReference type="PROSITE" id="PS50033">
    <property type="entry name" value="UBX"/>
    <property type="match status" value="1"/>
</dbReference>
<sequence length="421" mass="43602">MDEVKDKFRGLFAKASNAAKQATGKKFQGQGNRLGTAEEHGVKPKVQGQGTVAQSAAAAASRSSSRPNAAGRASSSQQQQQRATAPQAATASAQLKPATEFSPFTAVIGSGAALSAHITPPEGTTQAAAAAAAAAAPARPAAAQRQQAAPSSPNPAHTGTSSSSSSSRPSGSQQQQQQQQQQQAPRAAVTPAQVEQMQLCLGLVASQPAAAGCMAVLSKLLDNLARAPQEAKFRHIRLGNEKIRSTLVAVAGALDFLAAVGFQLHAAEPPGTYWFFERTGAELKAECMAAVQRRKTGEVLASRAWKEAQLGKQAGPAPTTACVRVRFPEGVCLQGRFHGSEPLSSLFTWVTDALACPATTYELVGPDRKPLAAAGSVAAAALAPAVLLNFRPLSQQGQPRDAAGWQLSFLRGELLQLAHAD</sequence>
<evidence type="ECO:0000313" key="3">
    <source>
        <dbReference type="EMBL" id="WIA08688.1"/>
    </source>
</evidence>
<evidence type="ECO:0000313" key="4">
    <source>
        <dbReference type="Proteomes" id="UP001244341"/>
    </source>
</evidence>
<organism evidence="3 4">
    <name type="scientific">Tetradesmus obliquus</name>
    <name type="common">Green alga</name>
    <name type="synonym">Acutodesmus obliquus</name>
    <dbReference type="NCBI Taxonomy" id="3088"/>
    <lineage>
        <taxon>Eukaryota</taxon>
        <taxon>Viridiplantae</taxon>
        <taxon>Chlorophyta</taxon>
        <taxon>core chlorophytes</taxon>
        <taxon>Chlorophyceae</taxon>
        <taxon>CS clade</taxon>
        <taxon>Sphaeropleales</taxon>
        <taxon>Scenedesmaceae</taxon>
        <taxon>Tetradesmus</taxon>
    </lineage>
</organism>
<feature type="compositionally biased region" description="Low complexity" evidence="1">
    <location>
        <begin position="161"/>
        <end position="183"/>
    </location>
</feature>
<feature type="compositionally biased region" description="Low complexity" evidence="1">
    <location>
        <begin position="55"/>
        <end position="94"/>
    </location>
</feature>
<dbReference type="SUPFAM" id="SSF143503">
    <property type="entry name" value="PUG domain-like"/>
    <property type="match status" value="1"/>
</dbReference>
<dbReference type="PANTHER" id="PTHR47694">
    <property type="entry name" value="PLANT UBX DOMAIN-CONTAINING PROTEIN 2"/>
    <property type="match status" value="1"/>
</dbReference>
<dbReference type="Proteomes" id="UP001244341">
    <property type="component" value="Chromosome 1b"/>
</dbReference>
<dbReference type="Pfam" id="PF00789">
    <property type="entry name" value="UBX"/>
    <property type="match status" value="1"/>
</dbReference>
<feature type="compositionally biased region" description="Low complexity" evidence="1">
    <location>
        <begin position="126"/>
        <end position="150"/>
    </location>
</feature>